<organism evidence="2 3">
    <name type="scientific">Thalassotalea castellviae</name>
    <dbReference type="NCBI Taxonomy" id="3075612"/>
    <lineage>
        <taxon>Bacteria</taxon>
        <taxon>Pseudomonadati</taxon>
        <taxon>Pseudomonadota</taxon>
        <taxon>Gammaproteobacteria</taxon>
        <taxon>Alteromonadales</taxon>
        <taxon>Colwelliaceae</taxon>
        <taxon>Thalassotalea</taxon>
    </lineage>
</organism>
<evidence type="ECO:0000313" key="2">
    <source>
        <dbReference type="EMBL" id="MDT0604102.1"/>
    </source>
</evidence>
<feature type="chain" id="PRO_5045646568" evidence="1">
    <location>
        <begin position="42"/>
        <end position="231"/>
    </location>
</feature>
<name>A0ABU3A1Q1_9GAMM</name>
<dbReference type="EMBL" id="JAVRIF010000005">
    <property type="protein sequence ID" value="MDT0604102.1"/>
    <property type="molecule type" value="Genomic_DNA"/>
</dbReference>
<accession>A0ABU3A1Q1</accession>
<evidence type="ECO:0000313" key="3">
    <source>
        <dbReference type="Proteomes" id="UP001266357"/>
    </source>
</evidence>
<reference evidence="2 3" key="1">
    <citation type="submission" date="2023-09" db="EMBL/GenBank/DDBJ databases">
        <authorList>
            <person name="Rey-Velasco X."/>
        </authorList>
    </citation>
    <scope>NUCLEOTIDE SEQUENCE [LARGE SCALE GENOMIC DNA]</scope>
    <source>
        <strain evidence="2 3">W431</strain>
    </source>
</reference>
<sequence length="231" mass="25928">MPSFFNENYRTPLWLKKKLSRRHLLKSAAGASAIAALPAIAFNATSENNAYQLALKDTVWQTLDAVFEHLFPASKTGPSAQDIQATFYLYQLVHEQPTSQDEIDFIYRGVGWLNGFTQNKFSNNFIALNTDEKEQTFRAISQSEAGQNWLNMMILNLYEAMLSPPAYGGNPDGNGWKWLNHQAGFPLPPAGKRYYELPTGNLAVNKQAQRMESKSLIAKFTTQSNKGNNKA</sequence>
<comment type="caution">
    <text evidence="2">The sequence shown here is derived from an EMBL/GenBank/DDBJ whole genome shotgun (WGS) entry which is preliminary data.</text>
</comment>
<dbReference type="RefSeq" id="WP_311581584.1">
    <property type="nucleotide sequence ID" value="NZ_JAVRIF010000005.1"/>
</dbReference>
<dbReference type="Proteomes" id="UP001266357">
    <property type="component" value="Unassembled WGS sequence"/>
</dbReference>
<feature type="signal peptide" evidence="1">
    <location>
        <begin position="1"/>
        <end position="41"/>
    </location>
</feature>
<proteinExistence type="predicted"/>
<dbReference type="Pfam" id="PF13618">
    <property type="entry name" value="Gluconate_2-dh3"/>
    <property type="match status" value="1"/>
</dbReference>
<evidence type="ECO:0000256" key="1">
    <source>
        <dbReference type="SAM" id="SignalP"/>
    </source>
</evidence>
<dbReference type="PROSITE" id="PS51318">
    <property type="entry name" value="TAT"/>
    <property type="match status" value="1"/>
</dbReference>
<gene>
    <name evidence="2" type="ORF">RM573_10910</name>
</gene>
<dbReference type="InterPro" id="IPR027056">
    <property type="entry name" value="Gluconate_2DH_su3"/>
</dbReference>
<protein>
    <submittedName>
        <fullName evidence="2">Gluconate 2-dehydrogenase subunit 3 family protein</fullName>
    </submittedName>
</protein>
<dbReference type="InterPro" id="IPR006311">
    <property type="entry name" value="TAT_signal"/>
</dbReference>
<keyword evidence="1" id="KW-0732">Signal</keyword>
<keyword evidence="3" id="KW-1185">Reference proteome</keyword>